<reference evidence="1 2" key="1">
    <citation type="submission" date="2018-02" db="EMBL/GenBank/DDBJ databases">
        <title>Draft genome sequence of Ochrobactrum oryzae found in Brazil.</title>
        <authorList>
            <person name="Cerdeira L."/>
            <person name="Andrade F."/>
            <person name="Zacariotto T."/>
            <person name="Barbosa B."/>
            <person name="Santos S."/>
            <person name="Cassetari V."/>
            <person name="Lincopan N."/>
        </authorList>
    </citation>
    <scope>NUCLEOTIDE SEQUENCE [LARGE SCALE GENOMIC DNA]</scope>
    <source>
        <strain evidence="1 2">OA447</strain>
    </source>
</reference>
<protein>
    <submittedName>
        <fullName evidence="1">Uncharacterized protein</fullName>
    </submittedName>
</protein>
<organism evidence="1 2">
    <name type="scientific">Brucella oryzae</name>
    <dbReference type="NCBI Taxonomy" id="335286"/>
    <lineage>
        <taxon>Bacteria</taxon>
        <taxon>Pseudomonadati</taxon>
        <taxon>Pseudomonadota</taxon>
        <taxon>Alphaproteobacteria</taxon>
        <taxon>Hyphomicrobiales</taxon>
        <taxon>Brucellaceae</taxon>
        <taxon>Brucella/Ochrobactrum group</taxon>
        <taxon>Brucella</taxon>
    </lineage>
</organism>
<dbReference type="EMBL" id="PTRC01000009">
    <property type="protein sequence ID" value="PQA74658.1"/>
    <property type="molecule type" value="Genomic_DNA"/>
</dbReference>
<dbReference type="Proteomes" id="UP000238493">
    <property type="component" value="Unassembled WGS sequence"/>
</dbReference>
<gene>
    <name evidence="1" type="ORF">C3731_05340</name>
</gene>
<keyword evidence="2" id="KW-1185">Reference proteome</keyword>
<evidence type="ECO:0000313" key="1">
    <source>
        <dbReference type="EMBL" id="PQA74658.1"/>
    </source>
</evidence>
<proteinExistence type="predicted"/>
<accession>A0A2S7J321</accession>
<evidence type="ECO:0000313" key="2">
    <source>
        <dbReference type="Proteomes" id="UP000238493"/>
    </source>
</evidence>
<dbReference type="AlphaFoldDB" id="A0A2S7J321"/>
<sequence>MTGARRDVLLWDMNNGFPAGSSVVANFKPPEGQGLQLMIEHPLDMLELVHRVNIKFFTCKNYND</sequence>
<name>A0A2S7J321_9HYPH</name>
<comment type="caution">
    <text evidence="1">The sequence shown here is derived from an EMBL/GenBank/DDBJ whole genome shotgun (WGS) entry which is preliminary data.</text>
</comment>